<comment type="subcellular location">
    <subcellularLocation>
        <location evidence="9">Cytoplasm</location>
    </subcellularLocation>
</comment>
<keyword evidence="5 9" id="KW-0808">Transferase</keyword>
<feature type="domain" description="Methylguanine DNA methyltransferase ribonuclease-like" evidence="11">
    <location>
        <begin position="1"/>
        <end position="72"/>
    </location>
</feature>
<gene>
    <name evidence="12" type="primary">ogt</name>
    <name evidence="12" type="ORF">CLIT_8c00190</name>
</gene>
<evidence type="ECO:0000256" key="1">
    <source>
        <dbReference type="ARBA" id="ARBA00001286"/>
    </source>
</evidence>
<comment type="catalytic activity">
    <reaction evidence="8 9">
        <text>a 6-O-methyl-2'-deoxyguanosine in DNA + L-cysteinyl-[protein] = S-methyl-L-cysteinyl-[protein] + a 2'-deoxyguanosine in DNA</text>
        <dbReference type="Rhea" id="RHEA:24000"/>
        <dbReference type="Rhea" id="RHEA-COMP:10131"/>
        <dbReference type="Rhea" id="RHEA-COMP:10132"/>
        <dbReference type="Rhea" id="RHEA-COMP:11367"/>
        <dbReference type="Rhea" id="RHEA-COMP:11368"/>
        <dbReference type="ChEBI" id="CHEBI:29950"/>
        <dbReference type="ChEBI" id="CHEBI:82612"/>
        <dbReference type="ChEBI" id="CHEBI:85445"/>
        <dbReference type="ChEBI" id="CHEBI:85448"/>
        <dbReference type="EC" id="2.1.1.63"/>
    </reaction>
</comment>
<evidence type="ECO:0000256" key="7">
    <source>
        <dbReference type="ARBA" id="ARBA00023204"/>
    </source>
</evidence>
<dbReference type="PANTHER" id="PTHR10815:SF5">
    <property type="entry name" value="METHYLATED-DNA--PROTEIN-CYSTEINE METHYLTRANSFERASE"/>
    <property type="match status" value="1"/>
</dbReference>
<dbReference type="InterPro" id="IPR016024">
    <property type="entry name" value="ARM-type_fold"/>
</dbReference>
<dbReference type="Proteomes" id="UP000027946">
    <property type="component" value="Unassembled WGS sequence"/>
</dbReference>
<dbReference type="CDD" id="cd06561">
    <property type="entry name" value="AlkD_like"/>
    <property type="match status" value="1"/>
</dbReference>
<dbReference type="GO" id="GO:0005737">
    <property type="term" value="C:cytoplasm"/>
    <property type="evidence" value="ECO:0007669"/>
    <property type="project" value="UniProtKB-SubCell"/>
</dbReference>
<keyword evidence="7 9" id="KW-0234">DNA repair</keyword>
<dbReference type="PANTHER" id="PTHR10815">
    <property type="entry name" value="METHYLATED-DNA--PROTEIN-CYSTEINE METHYLTRANSFERASE"/>
    <property type="match status" value="1"/>
</dbReference>
<evidence type="ECO:0000259" key="10">
    <source>
        <dbReference type="Pfam" id="PF01035"/>
    </source>
</evidence>
<comment type="caution">
    <text evidence="12">The sequence shown here is derived from an EMBL/GenBank/DDBJ whole genome shotgun (WGS) entry which is preliminary data.</text>
</comment>
<dbReference type="InterPro" id="IPR036631">
    <property type="entry name" value="MGMT_N_sf"/>
</dbReference>
<dbReference type="SUPFAM" id="SSF48371">
    <property type="entry name" value="ARM repeat"/>
    <property type="match status" value="1"/>
</dbReference>
<dbReference type="GO" id="GO:0003908">
    <property type="term" value="F:methylated-DNA-[protein]-cysteine S-methyltransferase activity"/>
    <property type="evidence" value="ECO:0007669"/>
    <property type="project" value="UniProtKB-UniRule"/>
</dbReference>
<dbReference type="InterPro" id="IPR023546">
    <property type="entry name" value="MGMT"/>
</dbReference>
<comment type="miscellaneous">
    <text evidence="9">This enzyme catalyzes only one turnover and therefore is not strictly catalytic. According to one definition, an enzyme is a biocatalyst that acts repeatedly and over many reaction cycles.</text>
</comment>
<name>A0A069RI73_PEPLI</name>
<sequence length="403" mass="46487">MYYTRFDTIFCEIILVGDEQGLANLHLNTGKGKRTFEIDDEWILNDGFFAPARKQIEEYMSGERRRFDVRLNPKGTDYQKRVWSELTKIPYGKLYTYKQIAANTGNERASRAVGMANSKNPIPIIVPCHRVVGSNGKLTGFAHGLEIKEKLIALEKGEKSPGKAADETPIGELHEKLGSTVREELFELADEEYRKFQIKLCPNTENIVGVRLPLLRKLAQRIAKGDWRKYMEAANDEYFEEVMLQGMVIGSAKAGVEDVLSYAADFVPKIDNWAVCDSFCGSLKITNKNKARVWEFIQHYLHSDKEFEIRFAVVMLLGYYIDEYYIDRVLKLLDGVRHDGYYVKMAVAWAVSICFIKFPEKTMEYLEDSNLDDFSYNKSLQKITESLRVDKETKHIIRSMKRK</sequence>
<evidence type="ECO:0000259" key="11">
    <source>
        <dbReference type="Pfam" id="PF02870"/>
    </source>
</evidence>
<evidence type="ECO:0000256" key="3">
    <source>
        <dbReference type="ARBA" id="ARBA00022490"/>
    </source>
</evidence>
<dbReference type="InterPro" id="IPR036388">
    <property type="entry name" value="WH-like_DNA-bd_sf"/>
</dbReference>
<dbReference type="InterPro" id="IPR001497">
    <property type="entry name" value="MethylDNA_cys_MeTrfase_AS"/>
</dbReference>
<evidence type="ECO:0000256" key="8">
    <source>
        <dbReference type="ARBA" id="ARBA00049348"/>
    </source>
</evidence>
<keyword evidence="13" id="KW-1185">Reference proteome</keyword>
<evidence type="ECO:0000256" key="5">
    <source>
        <dbReference type="ARBA" id="ARBA00022679"/>
    </source>
</evidence>
<dbReference type="CDD" id="cd06445">
    <property type="entry name" value="ATase"/>
    <property type="match status" value="1"/>
</dbReference>
<dbReference type="InterPro" id="IPR014825">
    <property type="entry name" value="DNA_alkylation"/>
</dbReference>
<feature type="active site" description="Nucleophile; methyl group acceptor" evidence="9">
    <location>
        <position position="128"/>
    </location>
</feature>
<dbReference type="OrthoDB" id="9784740at2"/>
<accession>A0A069RI73</accession>
<reference evidence="12 13" key="1">
    <citation type="submission" date="2014-03" db="EMBL/GenBank/DDBJ databases">
        <title>Genome sequence of Clostridium litorale W6, DSM 5388.</title>
        <authorList>
            <person name="Poehlein A."/>
            <person name="Jagirdar A."/>
            <person name="Khonsari B."/>
            <person name="Chibani C.M."/>
            <person name="Gutierrez Gutierrez D.A."/>
            <person name="Davydova E."/>
            <person name="Alghaithi H.S."/>
            <person name="Nair K.P."/>
            <person name="Dhamotharan K."/>
            <person name="Chandran L."/>
            <person name="G W."/>
            <person name="Daniel R."/>
        </authorList>
    </citation>
    <scope>NUCLEOTIDE SEQUENCE [LARGE SCALE GENOMIC DNA]</scope>
    <source>
        <strain evidence="12 13">W6</strain>
    </source>
</reference>
<comment type="catalytic activity">
    <reaction evidence="1 9">
        <text>a 4-O-methyl-thymidine in DNA + L-cysteinyl-[protein] = a thymidine in DNA + S-methyl-L-cysteinyl-[protein]</text>
        <dbReference type="Rhea" id="RHEA:53428"/>
        <dbReference type="Rhea" id="RHEA-COMP:10131"/>
        <dbReference type="Rhea" id="RHEA-COMP:10132"/>
        <dbReference type="Rhea" id="RHEA-COMP:13555"/>
        <dbReference type="Rhea" id="RHEA-COMP:13556"/>
        <dbReference type="ChEBI" id="CHEBI:29950"/>
        <dbReference type="ChEBI" id="CHEBI:82612"/>
        <dbReference type="ChEBI" id="CHEBI:137386"/>
        <dbReference type="ChEBI" id="CHEBI:137387"/>
        <dbReference type="EC" id="2.1.1.63"/>
    </reaction>
</comment>
<feature type="domain" description="Methylated-DNA-[protein]-cysteine S-methyltransferase DNA binding" evidence="10">
    <location>
        <begin position="78"/>
        <end position="156"/>
    </location>
</feature>
<dbReference type="EMBL" id="JJMM01000008">
    <property type="protein sequence ID" value="KDR95850.1"/>
    <property type="molecule type" value="Genomic_DNA"/>
</dbReference>
<comment type="function">
    <text evidence="9">Involved in the cellular defense against the biological effects of O6-methylguanine (O6-MeG) and O4-methylthymine (O4-MeT) in DNA. Repairs the methylated nucleobase in DNA by stoichiometrically transferring the methyl group to a cysteine residue in the enzyme. This is a suicide reaction: the enzyme is irreversibly inactivated.</text>
</comment>
<evidence type="ECO:0000313" key="12">
    <source>
        <dbReference type="EMBL" id="KDR95850.1"/>
    </source>
</evidence>
<evidence type="ECO:0000256" key="2">
    <source>
        <dbReference type="ARBA" id="ARBA00008711"/>
    </source>
</evidence>
<dbReference type="Gene3D" id="3.30.160.70">
    <property type="entry name" value="Methylated DNA-protein cysteine methyltransferase domain"/>
    <property type="match status" value="1"/>
</dbReference>
<evidence type="ECO:0000256" key="9">
    <source>
        <dbReference type="HAMAP-Rule" id="MF_00772"/>
    </source>
</evidence>
<evidence type="ECO:0000256" key="4">
    <source>
        <dbReference type="ARBA" id="ARBA00022603"/>
    </source>
</evidence>
<dbReference type="InterPro" id="IPR036217">
    <property type="entry name" value="MethylDNA_cys_MeTrfase_DNAb"/>
</dbReference>
<evidence type="ECO:0000313" key="13">
    <source>
        <dbReference type="Proteomes" id="UP000027946"/>
    </source>
</evidence>
<dbReference type="Pfam" id="PF02870">
    <property type="entry name" value="Methyltransf_1N"/>
    <property type="match status" value="1"/>
</dbReference>
<dbReference type="SUPFAM" id="SSF53155">
    <property type="entry name" value="Methylated DNA-protein cysteine methyltransferase domain"/>
    <property type="match status" value="1"/>
</dbReference>
<dbReference type="AlphaFoldDB" id="A0A069RI73"/>
<dbReference type="eggNOG" id="COG0350">
    <property type="taxonomic scope" value="Bacteria"/>
</dbReference>
<dbReference type="HAMAP" id="MF_00772">
    <property type="entry name" value="OGT"/>
    <property type="match status" value="1"/>
</dbReference>
<dbReference type="Gene3D" id="1.10.10.10">
    <property type="entry name" value="Winged helix-like DNA-binding domain superfamily/Winged helix DNA-binding domain"/>
    <property type="match status" value="1"/>
</dbReference>
<evidence type="ECO:0000256" key="6">
    <source>
        <dbReference type="ARBA" id="ARBA00022763"/>
    </source>
</evidence>
<dbReference type="InterPro" id="IPR008332">
    <property type="entry name" value="MethylG_MeTrfase_N"/>
</dbReference>
<dbReference type="Pfam" id="PF08713">
    <property type="entry name" value="DNA_alkylation"/>
    <property type="match status" value="1"/>
</dbReference>
<dbReference type="eggNOG" id="COG4912">
    <property type="taxonomic scope" value="Bacteria"/>
</dbReference>
<dbReference type="NCBIfam" id="TIGR00589">
    <property type="entry name" value="ogt"/>
    <property type="match status" value="1"/>
</dbReference>
<dbReference type="Pfam" id="PF01035">
    <property type="entry name" value="DNA_binding_1"/>
    <property type="match status" value="1"/>
</dbReference>
<dbReference type="SUPFAM" id="SSF46767">
    <property type="entry name" value="Methylated DNA-protein cysteine methyltransferase, C-terminal domain"/>
    <property type="match status" value="1"/>
</dbReference>
<dbReference type="EC" id="2.1.1.63" evidence="9"/>
<dbReference type="PROSITE" id="PS00374">
    <property type="entry name" value="MGMT"/>
    <property type="match status" value="1"/>
</dbReference>
<dbReference type="GO" id="GO:0032259">
    <property type="term" value="P:methylation"/>
    <property type="evidence" value="ECO:0007669"/>
    <property type="project" value="UniProtKB-KW"/>
</dbReference>
<dbReference type="FunFam" id="1.10.10.10:FF:000214">
    <property type="entry name" value="Methylated-DNA--protein-cysteine methyltransferase"/>
    <property type="match status" value="1"/>
</dbReference>
<dbReference type="Gene3D" id="1.25.10.90">
    <property type="match status" value="1"/>
</dbReference>
<dbReference type="GO" id="GO:0006307">
    <property type="term" value="P:DNA alkylation repair"/>
    <property type="evidence" value="ECO:0007669"/>
    <property type="project" value="UniProtKB-UniRule"/>
</dbReference>
<proteinExistence type="inferred from homology"/>
<organism evidence="12 13">
    <name type="scientific">Peptoclostridium litorale DSM 5388</name>
    <dbReference type="NCBI Taxonomy" id="1121324"/>
    <lineage>
        <taxon>Bacteria</taxon>
        <taxon>Bacillati</taxon>
        <taxon>Bacillota</taxon>
        <taxon>Clostridia</taxon>
        <taxon>Peptostreptococcales</taxon>
        <taxon>Peptoclostridiaceae</taxon>
        <taxon>Peptoclostridium</taxon>
    </lineage>
</organism>
<keyword evidence="3 9" id="KW-0963">Cytoplasm</keyword>
<protein>
    <recommendedName>
        <fullName evidence="9">Methylated-DNA--protein-cysteine methyltransferase</fullName>
        <ecNumber evidence="9">2.1.1.63</ecNumber>
    </recommendedName>
    <alternativeName>
        <fullName evidence="9">6-O-methylguanine-DNA methyltransferase</fullName>
        <shortName evidence="9">MGMT</shortName>
    </alternativeName>
    <alternativeName>
        <fullName evidence="9">O-6-methylguanine-DNA-alkyltransferase</fullName>
    </alternativeName>
</protein>
<dbReference type="InterPro" id="IPR014048">
    <property type="entry name" value="MethylDNA_cys_MeTrfase_DNA-bd"/>
</dbReference>
<keyword evidence="6 9" id="KW-0227">DNA damage</keyword>
<comment type="similarity">
    <text evidence="2 9">Belongs to the MGMT family.</text>
</comment>
<dbReference type="STRING" id="1121324.CLIT_8c00190"/>
<dbReference type="RefSeq" id="WP_077216474.1">
    <property type="nucleotide sequence ID" value="NZ_FSRH01000008.1"/>
</dbReference>
<keyword evidence="4 9" id="KW-0489">Methyltransferase</keyword>